<keyword evidence="5" id="KW-1003">Cell membrane</keyword>
<evidence type="ECO:0000256" key="4">
    <source>
        <dbReference type="ARBA" id="ARBA00021546"/>
    </source>
</evidence>
<evidence type="ECO:0000313" key="17">
    <source>
        <dbReference type="Proteomes" id="UP000004386"/>
    </source>
</evidence>
<dbReference type="NCBIfam" id="NF033480">
    <property type="entry name" value="bifunc_MprF"/>
    <property type="match status" value="1"/>
</dbReference>
<keyword evidence="10 14" id="KW-0472">Membrane</keyword>
<feature type="transmembrane region" description="Helical" evidence="14">
    <location>
        <begin position="137"/>
        <end position="159"/>
    </location>
</feature>
<evidence type="ECO:0000256" key="11">
    <source>
        <dbReference type="ARBA" id="ARBA00023251"/>
    </source>
</evidence>
<evidence type="ECO:0000256" key="14">
    <source>
        <dbReference type="SAM" id="Phobius"/>
    </source>
</evidence>
<evidence type="ECO:0000256" key="9">
    <source>
        <dbReference type="ARBA" id="ARBA00023098"/>
    </source>
</evidence>
<dbReference type="InterPro" id="IPR051211">
    <property type="entry name" value="PG_lysyltransferase"/>
</dbReference>
<evidence type="ECO:0000256" key="12">
    <source>
        <dbReference type="ARBA" id="ARBA00031899"/>
    </source>
</evidence>
<feature type="transmembrane region" description="Helical" evidence="14">
    <location>
        <begin position="445"/>
        <end position="464"/>
    </location>
</feature>
<feature type="transmembrane region" description="Helical" evidence="14">
    <location>
        <begin position="376"/>
        <end position="399"/>
    </location>
</feature>
<comment type="subcellular location">
    <subcellularLocation>
        <location evidence="1">Cell membrane</location>
        <topology evidence="1">Multi-pass membrane protein</topology>
    </subcellularLocation>
</comment>
<feature type="transmembrane region" description="Helical" evidence="14">
    <location>
        <begin position="214"/>
        <end position="234"/>
    </location>
</feature>
<dbReference type="EC" id="2.3.2.3" evidence="3"/>
<reference evidence="16 17" key="1">
    <citation type="submission" date="2009-05" db="EMBL/GenBank/DDBJ databases">
        <authorList>
            <person name="Setubal J.C."/>
            <person name="Boyle S."/>
            <person name="Crasta O.R."/>
            <person name="Gillespie J.J."/>
            <person name="Kenyon R.W."/>
            <person name="Lu J."/>
            <person name="Mane S."/>
            <person name="Nagrani S."/>
            <person name="Shallom J.M."/>
            <person name="Shallom S."/>
            <person name="Shukla M."/>
            <person name="Snyder E.E."/>
            <person name="Sobral B.W."/>
            <person name="Wattam A.R."/>
            <person name="Will R."/>
            <person name="Williams K."/>
            <person name="Yoo H."/>
            <person name="Munk C."/>
            <person name="Tapia R."/>
            <person name="Green L."/>
            <person name="Rogers Y."/>
            <person name="Detter J.C."/>
            <person name="Bruce D."/>
            <person name="Brettin T.S."/>
            <person name="Tsolis R."/>
        </authorList>
    </citation>
    <scope>NUCLEOTIDE SEQUENCE [LARGE SCALE GENOMIC DNA]</scope>
    <source>
        <strain evidence="16 17">LMG 3301</strain>
    </source>
</reference>
<gene>
    <name evidence="16" type="ORF">OINT_2000740</name>
</gene>
<dbReference type="GO" id="GO:0005886">
    <property type="term" value="C:plasma membrane"/>
    <property type="evidence" value="ECO:0007669"/>
    <property type="project" value="UniProtKB-SubCell"/>
</dbReference>
<feature type="transmembrane region" description="Helical" evidence="14">
    <location>
        <begin position="543"/>
        <end position="563"/>
    </location>
</feature>
<comment type="similarity">
    <text evidence="2">Belongs to the LPG synthase family.</text>
</comment>
<feature type="transmembrane region" description="Helical" evidence="14">
    <location>
        <begin position="180"/>
        <end position="199"/>
    </location>
</feature>
<keyword evidence="7 14" id="KW-0812">Transmembrane</keyword>
<evidence type="ECO:0000259" key="15">
    <source>
        <dbReference type="Pfam" id="PF09924"/>
    </source>
</evidence>
<feature type="transmembrane region" description="Helical" evidence="14">
    <location>
        <begin position="336"/>
        <end position="355"/>
    </location>
</feature>
<accession>C4WL46</accession>
<evidence type="ECO:0000256" key="8">
    <source>
        <dbReference type="ARBA" id="ARBA00022989"/>
    </source>
</evidence>
<dbReference type="InterPro" id="IPR022791">
    <property type="entry name" value="L-PG_synthase/AglD"/>
</dbReference>
<evidence type="ECO:0000256" key="2">
    <source>
        <dbReference type="ARBA" id="ARBA00008627"/>
    </source>
</evidence>
<keyword evidence="11" id="KW-0046">Antibiotic resistance</keyword>
<dbReference type="InterPro" id="IPR024320">
    <property type="entry name" value="LPG_synthase_C"/>
</dbReference>
<feature type="transmembrane region" description="Helical" evidence="14">
    <location>
        <begin position="282"/>
        <end position="301"/>
    </location>
</feature>
<feature type="transmembrane region" description="Helical" evidence="14">
    <location>
        <begin position="97"/>
        <end position="117"/>
    </location>
</feature>
<keyword evidence="8 14" id="KW-1133">Transmembrane helix</keyword>
<keyword evidence="9" id="KW-0443">Lipid metabolism</keyword>
<organism evidence="16 17">
    <name type="scientific">Brucella intermedia LMG 3301</name>
    <dbReference type="NCBI Taxonomy" id="641118"/>
    <lineage>
        <taxon>Bacteria</taxon>
        <taxon>Pseudomonadati</taxon>
        <taxon>Pseudomonadota</taxon>
        <taxon>Alphaproteobacteria</taxon>
        <taxon>Hyphomicrobiales</taxon>
        <taxon>Brucellaceae</taxon>
        <taxon>Brucella/Ochrobactrum group</taxon>
        <taxon>Brucella</taxon>
    </lineage>
</organism>
<evidence type="ECO:0000256" key="6">
    <source>
        <dbReference type="ARBA" id="ARBA00022679"/>
    </source>
</evidence>
<comment type="caution">
    <text evidence="16">The sequence shown here is derived from an EMBL/GenBank/DDBJ whole genome shotgun (WGS) entry which is preliminary data.</text>
</comment>
<proteinExistence type="inferred from homology"/>
<comment type="catalytic activity">
    <reaction evidence="13">
        <text>L-lysyl-tRNA(Lys) + a 1,2-diacyl-sn-glycero-3-phospho-(1'-sn-glycerol) = a 1,2-diacyl-sn-glycero-3-phospho-1'-(3'-O-L-lysyl)-sn-glycerol + tRNA(Lys)</text>
        <dbReference type="Rhea" id="RHEA:10668"/>
        <dbReference type="Rhea" id="RHEA-COMP:9696"/>
        <dbReference type="Rhea" id="RHEA-COMP:9697"/>
        <dbReference type="ChEBI" id="CHEBI:64716"/>
        <dbReference type="ChEBI" id="CHEBI:75792"/>
        <dbReference type="ChEBI" id="CHEBI:78442"/>
        <dbReference type="ChEBI" id="CHEBI:78529"/>
        <dbReference type="EC" id="2.3.2.3"/>
    </reaction>
</comment>
<dbReference type="GO" id="GO:0050071">
    <property type="term" value="F:phosphatidylglycerol lysyltransferase activity"/>
    <property type="evidence" value="ECO:0007669"/>
    <property type="project" value="UniProtKB-EC"/>
</dbReference>
<evidence type="ECO:0000256" key="7">
    <source>
        <dbReference type="ARBA" id="ARBA00022692"/>
    </source>
</evidence>
<dbReference type="EMBL" id="ACQA01000002">
    <property type="protein sequence ID" value="EEQ93580.1"/>
    <property type="molecule type" value="Genomic_DNA"/>
</dbReference>
<evidence type="ECO:0000256" key="13">
    <source>
        <dbReference type="ARBA" id="ARBA00047540"/>
    </source>
</evidence>
<dbReference type="InterPro" id="IPR016181">
    <property type="entry name" value="Acyl_CoA_acyltransferase"/>
</dbReference>
<evidence type="ECO:0000256" key="3">
    <source>
        <dbReference type="ARBA" id="ARBA00012014"/>
    </source>
</evidence>
<evidence type="ECO:0000256" key="5">
    <source>
        <dbReference type="ARBA" id="ARBA00022475"/>
    </source>
</evidence>
<dbReference type="AlphaFoldDB" id="C4WL46"/>
<feature type="domain" description="Phosphatidylglycerol lysyltransferase C-terminal" evidence="15">
    <location>
        <begin position="584"/>
        <end position="874"/>
    </location>
</feature>
<dbReference type="HOGENOM" id="CLU_008255_7_0_5"/>
<dbReference type="GO" id="GO:0055091">
    <property type="term" value="P:phospholipid homeostasis"/>
    <property type="evidence" value="ECO:0007669"/>
    <property type="project" value="TreeGrafter"/>
</dbReference>
<dbReference type="Pfam" id="PF09924">
    <property type="entry name" value="LPG_synthase_C"/>
    <property type="match status" value="1"/>
</dbReference>
<protein>
    <recommendedName>
        <fullName evidence="4">Phosphatidylglycerol lysyltransferase</fullName>
        <ecNumber evidence="3">2.3.2.3</ecNumber>
    </recommendedName>
    <alternativeName>
        <fullName evidence="12">Lysylphosphatidylglycerol synthase</fullName>
    </alternativeName>
</protein>
<dbReference type="Proteomes" id="UP000004386">
    <property type="component" value="Unassembled WGS sequence"/>
</dbReference>
<evidence type="ECO:0000256" key="10">
    <source>
        <dbReference type="ARBA" id="ARBA00023136"/>
    </source>
</evidence>
<dbReference type="PANTHER" id="PTHR34697">
    <property type="entry name" value="PHOSPHATIDYLGLYCEROL LYSYLTRANSFERASE"/>
    <property type="match status" value="1"/>
</dbReference>
<keyword evidence="6" id="KW-0808">Transferase</keyword>
<feature type="transmembrane region" description="Helical" evidence="14">
    <location>
        <begin position="419"/>
        <end position="438"/>
    </location>
</feature>
<name>C4WL46_9HYPH</name>
<dbReference type="SUPFAM" id="SSF55729">
    <property type="entry name" value="Acyl-CoA N-acyltransferases (Nat)"/>
    <property type="match status" value="1"/>
</dbReference>
<dbReference type="Pfam" id="PF03706">
    <property type="entry name" value="LPG_synthase_TM"/>
    <property type="match status" value="1"/>
</dbReference>
<evidence type="ECO:0000256" key="1">
    <source>
        <dbReference type="ARBA" id="ARBA00004651"/>
    </source>
</evidence>
<dbReference type="GO" id="GO:0046677">
    <property type="term" value="P:response to antibiotic"/>
    <property type="evidence" value="ECO:0007669"/>
    <property type="project" value="UniProtKB-KW"/>
</dbReference>
<dbReference type="PANTHER" id="PTHR34697:SF2">
    <property type="entry name" value="PHOSPHATIDYLGLYCEROL LYSYLTRANSFERASE"/>
    <property type="match status" value="1"/>
</dbReference>
<feature type="transmembrane region" description="Helical" evidence="14">
    <location>
        <begin position="59"/>
        <end position="76"/>
    </location>
</feature>
<dbReference type="GO" id="GO:0006629">
    <property type="term" value="P:lipid metabolic process"/>
    <property type="evidence" value="ECO:0007669"/>
    <property type="project" value="UniProtKB-KW"/>
</dbReference>
<evidence type="ECO:0000313" key="16">
    <source>
        <dbReference type="EMBL" id="EEQ93580.1"/>
    </source>
</evidence>
<feature type="transmembrane region" description="Helical" evidence="14">
    <location>
        <begin position="255"/>
        <end position="276"/>
    </location>
</feature>
<sequence length="902" mass="98978">MRHLARTQVRPKSRSLRNLYMLLQPDDVPMSLIDDDEVPSMPSETSARHHGWFTRYQHFLFPIAGIAIALLAIYVLENLLQHTSRTETLAALHNISWATLALAVFFTALSYAAVALYDVVAVDTIAPNQIPRRLAAVAGAAGYAISNALGFSLLTGGALRYRIYAAEGVSLADIGKIVGTSWFAIWFALIIMVGAALLIDPRDVPWLSAIDSRIDIVAGIAILGGIGWLIYWLSHGQRSFTIGSFSLRLPNSKGALLQIFAGLVDVGAAAATLYVLMPADAVPSFAVFALVYVIAIVLGIASHAPGGLGAFEATIIAGLGLGGKPDAIAALLAYRLIYTIMPLVVATAGILIWEIMRRRHMLGKQARFAKRLVEPLVPGLSASIIFLGGIMLLVSGATPDLRYRVEVLSDIVPESFMEMSHLAASLVGVALLIVARGLSKRLARAWVAAQILLLCGAAFSLAKGLDWEEAITLCLFAFTLWGFRDSFYRRPISGPFDLSWNWIATVGTTVLVSTWLGFFVYRHVEYSNTLWWDFAWNGNAPRFLRATVLVFAVVAAVGLYSIINRNGHRRRKVDYSIPPAVPALVAQWPHTDAALALLGDKQFLLAPDNSSFIMYSQSGGSLIALGEPIGNEQTGKELAWSFHGLADKLALRTVFYGVGPQSLPLFLDMGLVALKLGEVARVDLAEFSLEGPRRQPFRYADRKIDKDGLTFEIIPSADVPPLIPRLQEISDAWLDFKSGSEKGFSLGYFDEEYMKRFDVAVLKRDGEIVAFANIWRGADKYEITVDLMRYMPNVHKLLMDALFAKLLMAGKEEGYKWFNLGAAPLSGLSGSRLASRWNRFGSFIYKRGADLYHFGGLKAFKEKFDPVWTPHYMVCPGGLETPRALLDATTLINGSPLEFIRK</sequence>
<feature type="transmembrane region" description="Helical" evidence="14">
    <location>
        <begin position="500"/>
        <end position="523"/>
    </location>
</feature>